<gene>
    <name evidence="1" type="ORF">UFOVP907_42</name>
</gene>
<dbReference type="EMBL" id="LR796857">
    <property type="protein sequence ID" value="CAB4170000.1"/>
    <property type="molecule type" value="Genomic_DNA"/>
</dbReference>
<evidence type="ECO:0000313" key="1">
    <source>
        <dbReference type="EMBL" id="CAB4170000.1"/>
    </source>
</evidence>
<reference evidence="1" key="1">
    <citation type="submission" date="2020-05" db="EMBL/GenBank/DDBJ databases">
        <authorList>
            <person name="Chiriac C."/>
            <person name="Salcher M."/>
            <person name="Ghai R."/>
            <person name="Kavagutti S V."/>
        </authorList>
    </citation>
    <scope>NUCLEOTIDE SEQUENCE</scope>
</reference>
<proteinExistence type="predicted"/>
<organism evidence="1">
    <name type="scientific">uncultured Caudovirales phage</name>
    <dbReference type="NCBI Taxonomy" id="2100421"/>
    <lineage>
        <taxon>Viruses</taxon>
        <taxon>Duplodnaviria</taxon>
        <taxon>Heunggongvirae</taxon>
        <taxon>Uroviricota</taxon>
        <taxon>Caudoviricetes</taxon>
        <taxon>Peduoviridae</taxon>
        <taxon>Maltschvirus</taxon>
        <taxon>Maltschvirus maltsch</taxon>
    </lineage>
</organism>
<protein>
    <submittedName>
        <fullName evidence="1">Uncharacterized protein</fullName>
    </submittedName>
</protein>
<accession>A0A6J5PDL6</accession>
<name>A0A6J5PDL6_9CAUD</name>
<sequence length="65" mass="7569">MNNLDLVDEMDWEDSDKVTILTLDEAGLEEPSLETETHRYGNVFRSGIIAYLDWFYDGESSEYTE</sequence>